<keyword evidence="5 7" id="KW-0472">Membrane</keyword>
<dbReference type="GO" id="GO:0015267">
    <property type="term" value="F:channel activity"/>
    <property type="evidence" value="ECO:0007669"/>
    <property type="project" value="InterPro"/>
</dbReference>
<sequence>MGTQIVAGLTAGFTYRLLHGGDSFALGPAGDYSWGQVSIAESVFTFVLCFVVLSVAISDKTAAPEMFGLAIGSCVTVGGFAIGGISGGSLNPAVSLGISVSHFSQAYTGLFYTLFEFIGAAAASQVFKLTHAVDVEKYASKV</sequence>
<dbReference type="Pfam" id="PF00230">
    <property type="entry name" value="MIP"/>
    <property type="match status" value="1"/>
</dbReference>
<dbReference type="PANTHER" id="PTHR45724:SF13">
    <property type="entry name" value="AQUAPORIN NIP1-1-RELATED"/>
    <property type="match status" value="1"/>
</dbReference>
<evidence type="ECO:0000256" key="3">
    <source>
        <dbReference type="ARBA" id="ARBA00022692"/>
    </source>
</evidence>
<evidence type="ECO:0000256" key="4">
    <source>
        <dbReference type="ARBA" id="ARBA00022989"/>
    </source>
</evidence>
<reference evidence="8" key="1">
    <citation type="submission" date="2021-01" db="EMBL/GenBank/DDBJ databases">
        <authorList>
            <person name="Corre E."/>
            <person name="Pelletier E."/>
            <person name="Niang G."/>
            <person name="Scheremetjew M."/>
            <person name="Finn R."/>
            <person name="Kale V."/>
            <person name="Holt S."/>
            <person name="Cochrane G."/>
            <person name="Meng A."/>
            <person name="Brown T."/>
            <person name="Cohen L."/>
        </authorList>
    </citation>
    <scope>NUCLEOTIDE SEQUENCE</scope>
    <source>
        <strain evidence="8">SPMC142</strain>
    </source>
</reference>
<protein>
    <recommendedName>
        <fullName evidence="9">Aquaporin</fullName>
    </recommendedName>
</protein>
<evidence type="ECO:0000313" key="8">
    <source>
        <dbReference type="EMBL" id="CAE0575847.1"/>
    </source>
</evidence>
<feature type="transmembrane region" description="Helical" evidence="7">
    <location>
        <begin position="106"/>
        <end position="127"/>
    </location>
</feature>
<accession>A0A7S3T8K8</accession>
<comment type="subcellular location">
    <subcellularLocation>
        <location evidence="1">Membrane</location>
        <topology evidence="1">Multi-pass membrane protein</topology>
    </subcellularLocation>
</comment>
<comment type="similarity">
    <text evidence="6">Belongs to the MIP/aquaporin (TC 1.A.8) family.</text>
</comment>
<feature type="transmembrane region" description="Helical" evidence="7">
    <location>
        <begin position="67"/>
        <end position="86"/>
    </location>
</feature>
<dbReference type="PANTHER" id="PTHR45724">
    <property type="entry name" value="AQUAPORIN NIP2-1"/>
    <property type="match status" value="1"/>
</dbReference>
<evidence type="ECO:0000256" key="7">
    <source>
        <dbReference type="SAM" id="Phobius"/>
    </source>
</evidence>
<dbReference type="InterPro" id="IPR000425">
    <property type="entry name" value="MIP"/>
</dbReference>
<dbReference type="AlphaFoldDB" id="A0A7S3T8K8"/>
<dbReference type="Gene3D" id="1.20.1080.10">
    <property type="entry name" value="Glycerol uptake facilitator protein"/>
    <property type="match status" value="1"/>
</dbReference>
<evidence type="ECO:0000256" key="5">
    <source>
        <dbReference type="ARBA" id="ARBA00023136"/>
    </source>
</evidence>
<dbReference type="EMBL" id="HBIQ01071523">
    <property type="protein sequence ID" value="CAE0575847.1"/>
    <property type="molecule type" value="Transcribed_RNA"/>
</dbReference>
<evidence type="ECO:0000256" key="6">
    <source>
        <dbReference type="RuleBase" id="RU000477"/>
    </source>
</evidence>
<dbReference type="PRINTS" id="PR00783">
    <property type="entry name" value="MINTRINSICP"/>
</dbReference>
<dbReference type="GO" id="GO:0016020">
    <property type="term" value="C:membrane"/>
    <property type="evidence" value="ECO:0007669"/>
    <property type="project" value="UniProtKB-SubCell"/>
</dbReference>
<gene>
    <name evidence="8" type="ORF">SACU0126_LOCUS22836</name>
</gene>
<feature type="transmembrane region" description="Helical" evidence="7">
    <location>
        <begin position="34"/>
        <end position="55"/>
    </location>
</feature>
<evidence type="ECO:0000256" key="2">
    <source>
        <dbReference type="ARBA" id="ARBA00022448"/>
    </source>
</evidence>
<dbReference type="InterPro" id="IPR023271">
    <property type="entry name" value="Aquaporin-like"/>
</dbReference>
<proteinExistence type="inferred from homology"/>
<evidence type="ECO:0000256" key="1">
    <source>
        <dbReference type="ARBA" id="ARBA00004141"/>
    </source>
</evidence>
<evidence type="ECO:0008006" key="9">
    <source>
        <dbReference type="Google" id="ProtNLM"/>
    </source>
</evidence>
<keyword evidence="4 7" id="KW-1133">Transmembrane helix</keyword>
<organism evidence="8">
    <name type="scientific">Strombidinopsis acuminata</name>
    <dbReference type="NCBI Taxonomy" id="141414"/>
    <lineage>
        <taxon>Eukaryota</taxon>
        <taxon>Sar</taxon>
        <taxon>Alveolata</taxon>
        <taxon>Ciliophora</taxon>
        <taxon>Intramacronucleata</taxon>
        <taxon>Spirotrichea</taxon>
        <taxon>Choreotrichia</taxon>
        <taxon>Choreotrichida</taxon>
        <taxon>Strombidinopsidae</taxon>
        <taxon>Strombidinopsis</taxon>
    </lineage>
</organism>
<name>A0A7S3T8K8_9SPIT</name>
<keyword evidence="3 6" id="KW-0812">Transmembrane</keyword>
<keyword evidence="2 6" id="KW-0813">Transport</keyword>
<dbReference type="SUPFAM" id="SSF81338">
    <property type="entry name" value="Aquaporin-like"/>
    <property type="match status" value="1"/>
</dbReference>
<dbReference type="InterPro" id="IPR034294">
    <property type="entry name" value="Aquaporin_transptr"/>
</dbReference>